<sequence>MTTPSPHKPGAMAVTQADIDDVARRDDLELEAAGYQREMPRRFSHWSLGALSFVLTCTWLGAGSSIGISLTEASSAGTLWSLPIAGLMTLIVSAGMAELASAYPVAGAQYYWSFMVASDEYRPFASFFNGWMSIGGWWFGSSSVANFVSSMILSIVIGWYPDYTPASWHQWLIYVLLIWIAAAVNILASNWIPRFNTFVFFLSALTLSATAIILFVVARDHHASAEWIFTDTTNQTGWPSDGFAFMLAISNAVYSFLGSDCGAHMCEEIPNPCKNVPKVIMYPLGMGLLTAFPFTVSLVYAISDIEKVLKTFTGLPIYEIYRQGTGSTWAAAILMALFAFCFFANLIANVSRDGAMPFSNVWMRIHPRFKVPVNAILLSATITSLYGLIFLGSTAAFSSMVNNAIIFLQTSCIIPQAILLYRGREPWVVFLDVLYCFPTSMPVTAQNMNYVSVVGVGLLSFVVLLWFTTKRNVFKGPRVDYERMIFSPKMQLTSSFGSFLVTVLTASLAAGSAIPSVAGQGSFEVKRAVNKNFSGRNGPLALARAYNKYGIHVSNDLLKAIETIRAAHSQNARRNSGNATATPDNGDLEYLVPVQIGTPAQTLKLDFDTGSSDLWVFSTETDAGSSKKHDLYSPDKSSTAKKLDGATWQITYADQSSCSGDVYTDTVTKVSQQFATGDNDGLLGLAFSSINTVKPTQQKTWFDNISGNLDSPLFVADLRHDTPGSYIFGAIPSGASKVLYAPVDNSQGFWQFSTSSDIGGQFNAIADTGTTLLLAGDDLVQAYYQKVPGATNDQQQGGYIFDCNTKLPDFTFAVGDGEITVPGTLINYAQATGGKCFGGIQSSGGNPFAIFGDIALKAAYVVFDAGKTQVGWAQKQ</sequence>
<evidence type="ECO:0000313" key="15">
    <source>
        <dbReference type="Proteomes" id="UP001163105"/>
    </source>
</evidence>
<keyword evidence="5 12" id="KW-0812">Transmembrane</keyword>
<evidence type="ECO:0000259" key="13">
    <source>
        <dbReference type="PROSITE" id="PS51767"/>
    </source>
</evidence>
<name>A0AB34FU96_9HYPO</name>
<keyword evidence="8 12" id="KW-1133">Transmembrane helix</keyword>
<evidence type="ECO:0000256" key="4">
    <source>
        <dbReference type="ARBA" id="ARBA00022670"/>
    </source>
</evidence>
<feature type="active site" evidence="10">
    <location>
        <position position="767"/>
    </location>
</feature>
<dbReference type="PRINTS" id="PR00792">
    <property type="entry name" value="PEPSIN"/>
</dbReference>
<keyword evidence="15" id="KW-1185">Reference proteome</keyword>
<dbReference type="InterPro" id="IPR034163">
    <property type="entry name" value="Aspergillopepsin-like_cat_dom"/>
</dbReference>
<dbReference type="PANTHER" id="PTHR45649">
    <property type="entry name" value="AMINO-ACID PERMEASE BAT1"/>
    <property type="match status" value="1"/>
</dbReference>
<dbReference type="InterPro" id="IPR001969">
    <property type="entry name" value="Aspartic_peptidase_AS"/>
</dbReference>
<proteinExistence type="inferred from homology"/>
<feature type="transmembrane region" description="Helical" evidence="12">
    <location>
        <begin position="171"/>
        <end position="192"/>
    </location>
</feature>
<keyword evidence="3" id="KW-0813">Transport</keyword>
<feature type="transmembrane region" description="Helical" evidence="12">
    <location>
        <begin position="279"/>
        <end position="302"/>
    </location>
</feature>
<keyword evidence="7 11" id="KW-0378">Hydrolase</keyword>
<dbReference type="PANTHER" id="PTHR45649:SF11">
    <property type="entry name" value="TRANSPORTER, PUTATIVE (EUROFUNG)-RELATED"/>
    <property type="match status" value="1"/>
</dbReference>
<protein>
    <submittedName>
        <fullName evidence="14">Amino acid transporter</fullName>
    </submittedName>
</protein>
<dbReference type="GO" id="GO:0016020">
    <property type="term" value="C:membrane"/>
    <property type="evidence" value="ECO:0007669"/>
    <property type="project" value="UniProtKB-SubCell"/>
</dbReference>
<evidence type="ECO:0000256" key="5">
    <source>
        <dbReference type="ARBA" id="ARBA00022692"/>
    </source>
</evidence>
<dbReference type="InterPro" id="IPR021109">
    <property type="entry name" value="Peptidase_aspartic_dom_sf"/>
</dbReference>
<feature type="transmembrane region" description="Helical" evidence="12">
    <location>
        <begin position="82"/>
        <end position="106"/>
    </location>
</feature>
<evidence type="ECO:0000256" key="10">
    <source>
        <dbReference type="PIRSR" id="PIRSR601461-1"/>
    </source>
</evidence>
<dbReference type="GO" id="GO:0006508">
    <property type="term" value="P:proteolysis"/>
    <property type="evidence" value="ECO:0007669"/>
    <property type="project" value="UniProtKB-KW"/>
</dbReference>
<organism evidence="14 15">
    <name type="scientific">Purpureocillium lavendulum</name>
    <dbReference type="NCBI Taxonomy" id="1247861"/>
    <lineage>
        <taxon>Eukaryota</taxon>
        <taxon>Fungi</taxon>
        <taxon>Dikarya</taxon>
        <taxon>Ascomycota</taxon>
        <taxon>Pezizomycotina</taxon>
        <taxon>Sordariomycetes</taxon>
        <taxon>Hypocreomycetidae</taxon>
        <taxon>Hypocreales</taxon>
        <taxon>Ophiocordycipitaceae</taxon>
        <taxon>Purpureocillium</taxon>
    </lineage>
</organism>
<evidence type="ECO:0000256" key="6">
    <source>
        <dbReference type="ARBA" id="ARBA00022750"/>
    </source>
</evidence>
<dbReference type="SUPFAM" id="SSF50630">
    <property type="entry name" value="Acid proteases"/>
    <property type="match status" value="1"/>
</dbReference>
<dbReference type="Proteomes" id="UP001163105">
    <property type="component" value="Unassembled WGS sequence"/>
</dbReference>
<feature type="active site" evidence="10">
    <location>
        <position position="608"/>
    </location>
</feature>
<dbReference type="PROSITE" id="PS00141">
    <property type="entry name" value="ASP_PROTEASE"/>
    <property type="match status" value="1"/>
</dbReference>
<feature type="domain" description="Peptidase A1" evidence="13">
    <location>
        <begin position="590"/>
        <end position="873"/>
    </location>
</feature>
<dbReference type="CDD" id="cd06097">
    <property type="entry name" value="Aspergillopepsin_like"/>
    <property type="match status" value="1"/>
</dbReference>
<comment type="subcellular location">
    <subcellularLocation>
        <location evidence="1">Membrane</location>
        <topology evidence="1">Multi-pass membrane protein</topology>
    </subcellularLocation>
</comment>
<feature type="transmembrane region" description="Helical" evidence="12">
    <location>
        <begin position="371"/>
        <end position="392"/>
    </location>
</feature>
<reference evidence="14" key="1">
    <citation type="submission" date="2023-01" db="EMBL/GenBank/DDBJ databases">
        <title>The growth and conidiation of Purpureocillium lavendulum are regulated by nitrogen source and histone H3K14 acetylation.</title>
        <authorList>
            <person name="Tang P."/>
            <person name="Han J."/>
            <person name="Zhang C."/>
            <person name="Tang P."/>
            <person name="Qi F."/>
            <person name="Zhang K."/>
            <person name="Liang L."/>
        </authorList>
    </citation>
    <scope>NUCLEOTIDE SEQUENCE</scope>
    <source>
        <strain evidence="14">YMF1.00683</strain>
    </source>
</reference>
<dbReference type="PROSITE" id="PS51767">
    <property type="entry name" value="PEPTIDASE_A1"/>
    <property type="match status" value="1"/>
</dbReference>
<evidence type="ECO:0000313" key="14">
    <source>
        <dbReference type="EMBL" id="KAJ6442490.1"/>
    </source>
</evidence>
<feature type="transmembrane region" description="Helical" evidence="12">
    <location>
        <begin position="46"/>
        <end position="70"/>
    </location>
</feature>
<feature type="transmembrane region" description="Helical" evidence="12">
    <location>
        <begin position="329"/>
        <end position="350"/>
    </location>
</feature>
<evidence type="ECO:0000256" key="12">
    <source>
        <dbReference type="SAM" id="Phobius"/>
    </source>
</evidence>
<evidence type="ECO:0000256" key="7">
    <source>
        <dbReference type="ARBA" id="ARBA00022801"/>
    </source>
</evidence>
<comment type="similarity">
    <text evidence="2 11">Belongs to the peptidase A1 family.</text>
</comment>
<gene>
    <name evidence="14" type="primary">CTR</name>
    <name evidence="14" type="ORF">O9K51_03665</name>
</gene>
<evidence type="ECO:0000256" key="3">
    <source>
        <dbReference type="ARBA" id="ARBA00022448"/>
    </source>
</evidence>
<feature type="transmembrane region" description="Helical" evidence="12">
    <location>
        <begin position="490"/>
        <end position="510"/>
    </location>
</feature>
<dbReference type="GO" id="GO:0004190">
    <property type="term" value="F:aspartic-type endopeptidase activity"/>
    <property type="evidence" value="ECO:0007669"/>
    <property type="project" value="UniProtKB-KW"/>
</dbReference>
<dbReference type="Pfam" id="PF13520">
    <property type="entry name" value="AA_permease_2"/>
    <property type="match status" value="1"/>
</dbReference>
<dbReference type="AlphaFoldDB" id="A0AB34FU96"/>
<accession>A0AB34FU96</accession>
<evidence type="ECO:0000256" key="9">
    <source>
        <dbReference type="ARBA" id="ARBA00023136"/>
    </source>
</evidence>
<evidence type="ECO:0000256" key="8">
    <source>
        <dbReference type="ARBA" id="ARBA00022989"/>
    </source>
</evidence>
<dbReference type="Gene3D" id="1.20.1740.10">
    <property type="entry name" value="Amino acid/polyamine transporter I"/>
    <property type="match status" value="1"/>
</dbReference>
<evidence type="ECO:0000256" key="2">
    <source>
        <dbReference type="ARBA" id="ARBA00007447"/>
    </source>
</evidence>
<dbReference type="EMBL" id="JAQHRD010000003">
    <property type="protein sequence ID" value="KAJ6442490.1"/>
    <property type="molecule type" value="Genomic_DNA"/>
</dbReference>
<evidence type="ECO:0000256" key="11">
    <source>
        <dbReference type="RuleBase" id="RU000454"/>
    </source>
</evidence>
<dbReference type="InterPro" id="IPR001461">
    <property type="entry name" value="Aspartic_peptidase_A1"/>
</dbReference>
<feature type="transmembrane region" description="Helical" evidence="12">
    <location>
        <begin position="450"/>
        <end position="469"/>
    </location>
</feature>
<keyword evidence="4 11" id="KW-0645">Protease</keyword>
<dbReference type="InterPro" id="IPR002293">
    <property type="entry name" value="AA/rel_permease1"/>
</dbReference>
<dbReference type="Pfam" id="PF00026">
    <property type="entry name" value="Asp"/>
    <property type="match status" value="1"/>
</dbReference>
<feature type="transmembrane region" description="Helical" evidence="12">
    <location>
        <begin position="137"/>
        <end position="159"/>
    </location>
</feature>
<evidence type="ECO:0000256" key="1">
    <source>
        <dbReference type="ARBA" id="ARBA00004141"/>
    </source>
</evidence>
<dbReference type="InterPro" id="IPR033121">
    <property type="entry name" value="PEPTIDASE_A1"/>
</dbReference>
<dbReference type="GO" id="GO:0022857">
    <property type="term" value="F:transmembrane transporter activity"/>
    <property type="evidence" value="ECO:0007669"/>
    <property type="project" value="InterPro"/>
</dbReference>
<keyword evidence="9 12" id="KW-0472">Membrane</keyword>
<keyword evidence="6 11" id="KW-0064">Aspartyl protease</keyword>
<feature type="transmembrane region" description="Helical" evidence="12">
    <location>
        <begin position="198"/>
        <end position="218"/>
    </location>
</feature>
<dbReference type="Gene3D" id="2.40.70.10">
    <property type="entry name" value="Acid Proteases"/>
    <property type="match status" value="2"/>
</dbReference>
<comment type="caution">
    <text evidence="14">The sequence shown here is derived from an EMBL/GenBank/DDBJ whole genome shotgun (WGS) entry which is preliminary data.</text>
</comment>